<accession>A0A7Y7B3W1</accession>
<reference evidence="2 3" key="1">
    <citation type="submission" date="2020-04" db="EMBL/GenBank/DDBJ databases">
        <title>Draft Genome Sequence of Streptomyces morookaense DSM 40503, an 8-azaguanine-producing strain.</title>
        <authorList>
            <person name="Qi J."/>
            <person name="Gao J.-M."/>
        </authorList>
    </citation>
    <scope>NUCLEOTIDE SEQUENCE [LARGE SCALE GENOMIC DNA]</scope>
    <source>
        <strain evidence="2 3">DSM 40503</strain>
    </source>
</reference>
<dbReference type="RefSeq" id="WP_171080787.1">
    <property type="nucleotide sequence ID" value="NZ_BNBU01000005.1"/>
</dbReference>
<dbReference type="AlphaFoldDB" id="A0A7Y7B3W1"/>
<evidence type="ECO:0000313" key="2">
    <source>
        <dbReference type="EMBL" id="NVK78560.1"/>
    </source>
</evidence>
<evidence type="ECO:0000313" key="3">
    <source>
        <dbReference type="Proteomes" id="UP000587462"/>
    </source>
</evidence>
<comment type="caution">
    <text evidence="2">The sequence shown here is derived from an EMBL/GenBank/DDBJ whole genome shotgun (WGS) entry which is preliminary data.</text>
</comment>
<evidence type="ECO:0000256" key="1">
    <source>
        <dbReference type="SAM" id="MobiDB-lite"/>
    </source>
</evidence>
<dbReference type="Proteomes" id="UP000587462">
    <property type="component" value="Unassembled WGS sequence"/>
</dbReference>
<feature type="region of interest" description="Disordered" evidence="1">
    <location>
        <begin position="35"/>
        <end position="55"/>
    </location>
</feature>
<organism evidence="2 3">
    <name type="scientific">Streptomyces morookaense</name>
    <name type="common">Streptoverticillium morookaense</name>
    <dbReference type="NCBI Taxonomy" id="1970"/>
    <lineage>
        <taxon>Bacteria</taxon>
        <taxon>Bacillati</taxon>
        <taxon>Actinomycetota</taxon>
        <taxon>Actinomycetes</taxon>
        <taxon>Kitasatosporales</taxon>
        <taxon>Streptomycetaceae</taxon>
        <taxon>Streptomyces</taxon>
    </lineage>
</organism>
<protein>
    <submittedName>
        <fullName evidence="2">Uncharacterized protein</fullName>
    </submittedName>
</protein>
<keyword evidence="3" id="KW-1185">Reference proteome</keyword>
<dbReference type="EMBL" id="JABBXF010000025">
    <property type="protein sequence ID" value="NVK78560.1"/>
    <property type="molecule type" value="Genomic_DNA"/>
</dbReference>
<proteinExistence type="predicted"/>
<name>A0A7Y7B3W1_STRMO</name>
<sequence>MYDPLGIACKWTYGVGIVATLALLGQIVRHDTVRTTTPLPPRPAPAVTADLPLGE</sequence>
<gene>
    <name evidence="2" type="ORF">HG542_12870</name>
</gene>